<organism evidence="3 4">
    <name type="scientific">Littorina saxatilis</name>
    <dbReference type="NCBI Taxonomy" id="31220"/>
    <lineage>
        <taxon>Eukaryota</taxon>
        <taxon>Metazoa</taxon>
        <taxon>Spiralia</taxon>
        <taxon>Lophotrochozoa</taxon>
        <taxon>Mollusca</taxon>
        <taxon>Gastropoda</taxon>
        <taxon>Caenogastropoda</taxon>
        <taxon>Littorinimorpha</taxon>
        <taxon>Littorinoidea</taxon>
        <taxon>Littorinidae</taxon>
        <taxon>Littorina</taxon>
    </lineage>
</organism>
<dbReference type="PROSITE" id="PS50948">
    <property type="entry name" value="PAN"/>
    <property type="match status" value="1"/>
</dbReference>
<feature type="signal peptide" evidence="1">
    <location>
        <begin position="1"/>
        <end position="22"/>
    </location>
</feature>
<name>A0AAN9G5V6_9CAEN</name>
<reference evidence="3 4" key="1">
    <citation type="submission" date="2024-02" db="EMBL/GenBank/DDBJ databases">
        <title>Chromosome-scale genome assembly of the rough periwinkle Littorina saxatilis.</title>
        <authorList>
            <person name="De Jode A."/>
            <person name="Faria R."/>
            <person name="Formenti G."/>
            <person name="Sims Y."/>
            <person name="Smith T.P."/>
            <person name="Tracey A."/>
            <person name="Wood J.M.D."/>
            <person name="Zagrodzka Z.B."/>
            <person name="Johannesson K."/>
            <person name="Butlin R.K."/>
            <person name="Leder E.H."/>
        </authorList>
    </citation>
    <scope>NUCLEOTIDE SEQUENCE [LARGE SCALE GENOMIC DNA]</scope>
    <source>
        <strain evidence="3">Snail1</strain>
        <tissue evidence="3">Muscle</tissue>
    </source>
</reference>
<comment type="caution">
    <text evidence="3">The sequence shown here is derived from an EMBL/GenBank/DDBJ whole genome shotgun (WGS) entry which is preliminary data.</text>
</comment>
<dbReference type="EMBL" id="JBAMIC010000014">
    <property type="protein sequence ID" value="KAK7096558.1"/>
    <property type="molecule type" value="Genomic_DNA"/>
</dbReference>
<evidence type="ECO:0000256" key="1">
    <source>
        <dbReference type="SAM" id="SignalP"/>
    </source>
</evidence>
<evidence type="ECO:0000313" key="3">
    <source>
        <dbReference type="EMBL" id="KAK7096558.1"/>
    </source>
</evidence>
<dbReference type="SMART" id="SM00473">
    <property type="entry name" value="PAN_AP"/>
    <property type="match status" value="1"/>
</dbReference>
<dbReference type="SUPFAM" id="SSF57414">
    <property type="entry name" value="Hairpin loop containing domain-like"/>
    <property type="match status" value="1"/>
</dbReference>
<sequence>MAGVGWSSLALMLLILVCVSSTVPPHNETGWLYQECGSNRKCPSSANAVCMARQCTCPIGRFFSVSDATCVQSCSDADLLDAFVRYPGAVVTLPTLGIPTYGGTEQDCLDACQLDASCAAVAFEQVGTLTVCRLHTHPAANSYVRYFFGVPTHVHLQRMCA</sequence>
<dbReference type="InterPro" id="IPR003609">
    <property type="entry name" value="Pan_app"/>
</dbReference>
<keyword evidence="1" id="KW-0732">Signal</keyword>
<proteinExistence type="predicted"/>
<dbReference type="Proteomes" id="UP001374579">
    <property type="component" value="Unassembled WGS sequence"/>
</dbReference>
<protein>
    <recommendedName>
        <fullName evidence="2">Apple domain-containing protein</fullName>
    </recommendedName>
</protein>
<feature type="domain" description="Apple" evidence="2">
    <location>
        <begin position="74"/>
        <end position="160"/>
    </location>
</feature>
<dbReference type="AlphaFoldDB" id="A0AAN9G5V6"/>
<evidence type="ECO:0000313" key="4">
    <source>
        <dbReference type="Proteomes" id="UP001374579"/>
    </source>
</evidence>
<keyword evidence="4" id="KW-1185">Reference proteome</keyword>
<gene>
    <name evidence="3" type="ORF">V1264_005837</name>
</gene>
<evidence type="ECO:0000259" key="2">
    <source>
        <dbReference type="PROSITE" id="PS50948"/>
    </source>
</evidence>
<feature type="chain" id="PRO_5042887229" description="Apple domain-containing protein" evidence="1">
    <location>
        <begin position="23"/>
        <end position="161"/>
    </location>
</feature>
<accession>A0AAN9G5V6</accession>